<dbReference type="GO" id="GO:0003723">
    <property type="term" value="F:RNA binding"/>
    <property type="evidence" value="ECO:0007669"/>
    <property type="project" value="UniProtKB-UniRule"/>
</dbReference>
<proteinExistence type="inferred from homology"/>
<dbReference type="NCBIfam" id="TIGR00086">
    <property type="entry name" value="smpB"/>
    <property type="match status" value="1"/>
</dbReference>
<accession>U4KLA4</accession>
<keyword evidence="2 3" id="KW-0694">RNA-binding</keyword>
<dbReference type="Pfam" id="PF01668">
    <property type="entry name" value="SmpB"/>
    <property type="match status" value="1"/>
</dbReference>
<dbReference type="Proteomes" id="UP000032740">
    <property type="component" value="Chromosome"/>
</dbReference>
<comment type="similarity">
    <text evidence="3">Belongs to the SmpB family.</text>
</comment>
<evidence type="ECO:0000313" key="5">
    <source>
        <dbReference type="Proteomes" id="UP000032740"/>
    </source>
</evidence>
<dbReference type="PROSITE" id="PS01317">
    <property type="entry name" value="SSRP"/>
    <property type="match status" value="1"/>
</dbReference>
<dbReference type="OrthoDB" id="9805462at2"/>
<evidence type="ECO:0000256" key="3">
    <source>
        <dbReference type="HAMAP-Rule" id="MF_00023"/>
    </source>
</evidence>
<sequence>MKIVAQNKKATHDYFIETRYEAGIQLLGSEVKSIRATKVNLNDAHVNIRNNEVYLLNMHISKYDFGNRFNHDELRTRKLLLNKKEILKLQSKIKEDGYTIIPLKVYLKDGLIKIEIALAKGKKNYDKRESLKEKDMQMRMKKQFKMN</sequence>
<keyword evidence="1 3" id="KW-0963">Cytoplasm</keyword>
<dbReference type="HOGENOM" id="CLU_108953_0_1_14"/>
<dbReference type="EMBL" id="FO681347">
    <property type="protein sequence ID" value="CCV64577.1"/>
    <property type="molecule type" value="Genomic_DNA"/>
</dbReference>
<reference evidence="4 5" key="1">
    <citation type="journal article" date="2013" name="J. Mol. Microbiol. Biotechnol.">
        <title>Analysis of the Complete Genomes of Acholeplasma brassicae , A. palmae and A. laidlawii and Their Comparison to the Obligate Parasites from ' Candidatus Phytoplasma'.</title>
        <authorList>
            <person name="Kube M."/>
            <person name="Siewert C."/>
            <person name="Migdoll A.M."/>
            <person name="Duduk B."/>
            <person name="Holz S."/>
            <person name="Rabus R."/>
            <person name="Seemuller E."/>
            <person name="Mitrovic J."/>
            <person name="Muller I."/>
            <person name="Buttner C."/>
            <person name="Reinhardt R."/>
        </authorList>
    </citation>
    <scope>NUCLEOTIDE SEQUENCE [LARGE SCALE GENOMIC DNA]</scope>
    <source>
        <strain evidence="4 5">J233</strain>
    </source>
</reference>
<dbReference type="GO" id="GO:0070929">
    <property type="term" value="P:trans-translation"/>
    <property type="evidence" value="ECO:0007669"/>
    <property type="project" value="UniProtKB-UniRule"/>
</dbReference>
<dbReference type="NCBIfam" id="NF003843">
    <property type="entry name" value="PRK05422.1"/>
    <property type="match status" value="1"/>
</dbReference>
<keyword evidence="5" id="KW-1185">Reference proteome</keyword>
<dbReference type="SUPFAM" id="SSF74982">
    <property type="entry name" value="Small protein B (SmpB)"/>
    <property type="match status" value="1"/>
</dbReference>
<dbReference type="HAMAP" id="MF_00023">
    <property type="entry name" value="SmpB"/>
    <property type="match status" value="1"/>
</dbReference>
<name>U4KLA4_ALTPJ</name>
<protein>
    <recommendedName>
        <fullName evidence="3">SsrA-binding protein</fullName>
    </recommendedName>
    <alternativeName>
        <fullName evidence="3">Small protein B</fullName>
    </alternativeName>
</protein>
<dbReference type="RefSeq" id="WP_026660692.1">
    <property type="nucleotide sequence ID" value="NC_022538.1"/>
</dbReference>
<comment type="subcellular location">
    <subcellularLocation>
        <location evidence="3">Cytoplasm</location>
    </subcellularLocation>
    <text evidence="3">The tmRNA-SmpB complex associates with stalled 70S ribosomes.</text>
</comment>
<dbReference type="Gene3D" id="2.40.280.10">
    <property type="match status" value="1"/>
</dbReference>
<evidence type="ECO:0000256" key="2">
    <source>
        <dbReference type="ARBA" id="ARBA00022884"/>
    </source>
</evidence>
<dbReference type="PANTHER" id="PTHR30308">
    <property type="entry name" value="TMRNA-BINDING COMPONENT OF TRANS-TRANSLATION TAGGING COMPLEX"/>
    <property type="match status" value="1"/>
</dbReference>
<dbReference type="STRING" id="1318466.BN85410000"/>
<dbReference type="CDD" id="cd09294">
    <property type="entry name" value="SmpB"/>
    <property type="match status" value="1"/>
</dbReference>
<dbReference type="AlphaFoldDB" id="U4KLA4"/>
<evidence type="ECO:0000256" key="1">
    <source>
        <dbReference type="ARBA" id="ARBA00022490"/>
    </source>
</evidence>
<dbReference type="GO" id="GO:0070930">
    <property type="term" value="P:trans-translation-dependent protein tagging"/>
    <property type="evidence" value="ECO:0007669"/>
    <property type="project" value="TreeGrafter"/>
</dbReference>
<dbReference type="InterPro" id="IPR023620">
    <property type="entry name" value="SmpB"/>
</dbReference>
<dbReference type="InterPro" id="IPR020081">
    <property type="entry name" value="SsrA-bd_prot_CS"/>
</dbReference>
<dbReference type="KEGG" id="apal:BN85410000"/>
<evidence type="ECO:0000313" key="4">
    <source>
        <dbReference type="EMBL" id="CCV64577.1"/>
    </source>
</evidence>
<dbReference type="GO" id="GO:0005829">
    <property type="term" value="C:cytosol"/>
    <property type="evidence" value="ECO:0007669"/>
    <property type="project" value="TreeGrafter"/>
</dbReference>
<gene>
    <name evidence="3 4" type="primary">smpB</name>
    <name evidence="4" type="ORF">BN85410000</name>
</gene>
<organism evidence="4 5">
    <name type="scientific">Alteracholeplasma palmae (strain ATCC 49389 / J233)</name>
    <name type="common">Acholeplasma palmae</name>
    <dbReference type="NCBI Taxonomy" id="1318466"/>
    <lineage>
        <taxon>Bacteria</taxon>
        <taxon>Bacillati</taxon>
        <taxon>Mycoplasmatota</taxon>
        <taxon>Mollicutes</taxon>
        <taxon>Acholeplasmatales</taxon>
        <taxon>Acholeplasmataceae</taxon>
        <taxon>Acholeplasma</taxon>
    </lineage>
</organism>
<dbReference type="InterPro" id="IPR000037">
    <property type="entry name" value="SsrA-bd_prot"/>
</dbReference>
<dbReference type="PANTHER" id="PTHR30308:SF2">
    <property type="entry name" value="SSRA-BINDING PROTEIN"/>
    <property type="match status" value="1"/>
</dbReference>
<comment type="function">
    <text evidence="3">Required for rescue of stalled ribosomes mediated by trans-translation. Binds to transfer-messenger RNA (tmRNA), required for stable association of tmRNA with ribosomes. tmRNA and SmpB together mimic tRNA shape, replacing the anticodon stem-loop with SmpB. tmRNA is encoded by the ssrA gene; the 2 termini fold to resemble tRNA(Ala) and it encodes a 'tag peptide', a short internal open reading frame. During trans-translation Ala-aminoacylated tmRNA acts like a tRNA, entering the A-site of stalled ribosomes, displacing the stalled mRNA. The ribosome then switches to translate the ORF on the tmRNA; the nascent peptide is terminated with the 'tag peptide' encoded by the tmRNA and targeted for degradation. The ribosome is freed to recommence translation, which seems to be the essential function of trans-translation.</text>
</comment>